<dbReference type="KEGG" id="esa:ESA_01054"/>
<organism evidence="1 2">
    <name type="scientific">Cronobacter sakazakii (strain ATCC BAA-894)</name>
    <name type="common">Enterobacter sakazakii</name>
    <dbReference type="NCBI Taxonomy" id="290339"/>
    <lineage>
        <taxon>Bacteria</taxon>
        <taxon>Pseudomonadati</taxon>
        <taxon>Pseudomonadota</taxon>
        <taxon>Gammaproteobacteria</taxon>
        <taxon>Enterobacterales</taxon>
        <taxon>Enterobacteriaceae</taxon>
        <taxon>Cronobacter</taxon>
    </lineage>
</organism>
<dbReference type="HOGENOM" id="CLU_1109978_0_0_6"/>
<accession>A7MLN2</accession>
<evidence type="ECO:0000313" key="2">
    <source>
        <dbReference type="Proteomes" id="UP000000260"/>
    </source>
</evidence>
<proteinExistence type="predicted"/>
<gene>
    <name evidence="1" type="ordered locus">ESA_01054</name>
</gene>
<sequence>MQTDNVITHRRKHALHLMIAPFADGETHFGRGDHFKLRRFGEIFFIVELYAFGKQRRGVIRHRRFQRHQIGFLAMVARRGDAVRPLAVVSHQHQPGGVDIQPPCGVQLMRDRLVQKIEHRRVIRIVGGADVALRFVQHKIARAVLLDERIAVILDVVIRQQFKSAVFYNLAIHRDPAGANFTASNSAADAKLLGDKFIKSHYVYKPVVDAVPTRGRAKRPSICLKRNQSRQYNGQWPAHKMKMIRGIILA</sequence>
<name>A7MLN2_CROS8</name>
<dbReference type="Proteomes" id="UP000000260">
    <property type="component" value="Chromosome"/>
</dbReference>
<evidence type="ECO:0000313" key="1">
    <source>
        <dbReference type="EMBL" id="ABU76322.1"/>
    </source>
</evidence>
<keyword evidence="2" id="KW-1185">Reference proteome</keyword>
<protein>
    <submittedName>
        <fullName evidence="1">Uncharacterized protein</fullName>
    </submittedName>
</protein>
<dbReference type="AlphaFoldDB" id="A7MLN2"/>
<dbReference type="EMBL" id="CP000783">
    <property type="protein sequence ID" value="ABU76322.1"/>
    <property type="molecule type" value="Genomic_DNA"/>
</dbReference>
<reference evidence="1 2" key="1">
    <citation type="journal article" date="2010" name="PLoS ONE">
        <title>Genome sequence of Cronobacter sakazakii BAA-894 and comparative genomic hybridization analysis with other Cronobacter species.</title>
        <authorList>
            <person name="Kucerova E."/>
            <person name="Clifton S.W."/>
            <person name="Xia X.Q."/>
            <person name="Long F."/>
            <person name="Porwollik S."/>
            <person name="Fulton L."/>
            <person name="Fronick C."/>
            <person name="Minx P."/>
            <person name="Kyung K."/>
            <person name="Warren W."/>
            <person name="Fulton R."/>
            <person name="Feng D."/>
            <person name="Wollam A."/>
            <person name="Shah N."/>
            <person name="Bhonagiri V."/>
            <person name="Nash W.E."/>
            <person name="Hallsworth-Pepin K."/>
            <person name="Wilson R.K."/>
            <person name="McClelland M."/>
            <person name="Forsythe S.J."/>
        </authorList>
    </citation>
    <scope>NUCLEOTIDE SEQUENCE [LARGE SCALE GENOMIC DNA]</scope>
    <source>
        <strain evidence="1 2">ATCC BAA-894</strain>
    </source>
</reference>